<dbReference type="AlphaFoldDB" id="A0A9D4LUN4"/>
<name>A0A9D4LUN4_DREPO</name>
<sequence length="145" mass="16239">MSAPTVADDMVLVSYSRAGLDNMLRICTSYANRWRFLYNANKCSVVIYNNKNFINQKEFYLGVKTIPVNDSYIHLDIECNSCLSTGNCIQEACLNLRGTYITVCAKGMGPERQSPITMSKIFNSAVLPKAIYAVSFGITIHQVIY</sequence>
<dbReference type="EMBL" id="JAIWYP010000002">
    <property type="protein sequence ID" value="KAH3864102.1"/>
    <property type="molecule type" value="Genomic_DNA"/>
</dbReference>
<comment type="caution">
    <text evidence="2">The sequence shown here is derived from an EMBL/GenBank/DDBJ whole genome shotgun (WGS) entry which is preliminary data.</text>
</comment>
<dbReference type="InterPro" id="IPR000477">
    <property type="entry name" value="RT_dom"/>
</dbReference>
<dbReference type="Proteomes" id="UP000828390">
    <property type="component" value="Unassembled WGS sequence"/>
</dbReference>
<reference evidence="2" key="2">
    <citation type="submission" date="2020-11" db="EMBL/GenBank/DDBJ databases">
        <authorList>
            <person name="McCartney M.A."/>
            <person name="Auch B."/>
            <person name="Kono T."/>
            <person name="Mallez S."/>
            <person name="Becker A."/>
            <person name="Gohl D.M."/>
            <person name="Silverstein K.A.T."/>
            <person name="Koren S."/>
            <person name="Bechman K.B."/>
            <person name="Herman A."/>
            <person name="Abrahante J.E."/>
            <person name="Garbe J."/>
        </authorList>
    </citation>
    <scope>NUCLEOTIDE SEQUENCE</scope>
    <source>
        <strain evidence="2">Duluth1</strain>
        <tissue evidence="2">Whole animal</tissue>
    </source>
</reference>
<evidence type="ECO:0000313" key="3">
    <source>
        <dbReference type="Proteomes" id="UP000828390"/>
    </source>
</evidence>
<gene>
    <name evidence="2" type="ORF">DPMN_027116</name>
</gene>
<dbReference type="PROSITE" id="PS50878">
    <property type="entry name" value="RT_POL"/>
    <property type="match status" value="1"/>
</dbReference>
<feature type="domain" description="Reverse transcriptase" evidence="1">
    <location>
        <begin position="1"/>
        <end position="65"/>
    </location>
</feature>
<protein>
    <recommendedName>
        <fullName evidence="1">Reverse transcriptase domain-containing protein</fullName>
    </recommendedName>
</protein>
<accession>A0A9D4LUN4</accession>
<proteinExistence type="predicted"/>
<reference evidence="2" key="1">
    <citation type="journal article" date="2019" name="bioRxiv">
        <title>The Genome of the Zebra Mussel, Dreissena polymorpha: A Resource for Invasive Species Research.</title>
        <authorList>
            <person name="McCartney M.A."/>
            <person name="Auch B."/>
            <person name="Kono T."/>
            <person name="Mallez S."/>
            <person name="Zhang Y."/>
            <person name="Obille A."/>
            <person name="Becker A."/>
            <person name="Abrahante J.E."/>
            <person name="Garbe J."/>
            <person name="Badalamenti J.P."/>
            <person name="Herman A."/>
            <person name="Mangelson H."/>
            <person name="Liachko I."/>
            <person name="Sullivan S."/>
            <person name="Sone E.D."/>
            <person name="Koren S."/>
            <person name="Silverstein K.A.T."/>
            <person name="Beckman K.B."/>
            <person name="Gohl D.M."/>
        </authorList>
    </citation>
    <scope>NUCLEOTIDE SEQUENCE</scope>
    <source>
        <strain evidence="2">Duluth1</strain>
        <tissue evidence="2">Whole animal</tissue>
    </source>
</reference>
<evidence type="ECO:0000313" key="2">
    <source>
        <dbReference type="EMBL" id="KAH3864102.1"/>
    </source>
</evidence>
<evidence type="ECO:0000259" key="1">
    <source>
        <dbReference type="PROSITE" id="PS50878"/>
    </source>
</evidence>
<organism evidence="2 3">
    <name type="scientific">Dreissena polymorpha</name>
    <name type="common">Zebra mussel</name>
    <name type="synonym">Mytilus polymorpha</name>
    <dbReference type="NCBI Taxonomy" id="45954"/>
    <lineage>
        <taxon>Eukaryota</taxon>
        <taxon>Metazoa</taxon>
        <taxon>Spiralia</taxon>
        <taxon>Lophotrochozoa</taxon>
        <taxon>Mollusca</taxon>
        <taxon>Bivalvia</taxon>
        <taxon>Autobranchia</taxon>
        <taxon>Heteroconchia</taxon>
        <taxon>Euheterodonta</taxon>
        <taxon>Imparidentia</taxon>
        <taxon>Neoheterodontei</taxon>
        <taxon>Myida</taxon>
        <taxon>Dreissenoidea</taxon>
        <taxon>Dreissenidae</taxon>
        <taxon>Dreissena</taxon>
    </lineage>
</organism>
<keyword evidence="3" id="KW-1185">Reference proteome</keyword>